<dbReference type="RefSeq" id="WP_189426981.1">
    <property type="nucleotide sequence ID" value="NZ_BMZE01000004.1"/>
</dbReference>
<keyword evidence="1" id="KW-1133">Transmembrane helix</keyword>
<keyword evidence="4" id="KW-1185">Reference proteome</keyword>
<evidence type="ECO:0000259" key="2">
    <source>
        <dbReference type="Pfam" id="PF01757"/>
    </source>
</evidence>
<name>A0A918SCA3_9HYPH</name>
<dbReference type="GO" id="GO:0016747">
    <property type="term" value="F:acyltransferase activity, transferring groups other than amino-acyl groups"/>
    <property type="evidence" value="ECO:0007669"/>
    <property type="project" value="InterPro"/>
</dbReference>
<dbReference type="InterPro" id="IPR002656">
    <property type="entry name" value="Acyl_transf_3_dom"/>
</dbReference>
<gene>
    <name evidence="3" type="ORF">GCM10007989_33860</name>
</gene>
<dbReference type="Proteomes" id="UP000646579">
    <property type="component" value="Unassembled WGS sequence"/>
</dbReference>
<feature type="transmembrane region" description="Helical" evidence="1">
    <location>
        <begin position="253"/>
        <end position="274"/>
    </location>
</feature>
<dbReference type="PANTHER" id="PTHR23028:SF53">
    <property type="entry name" value="ACYL_TRANSF_3 DOMAIN-CONTAINING PROTEIN"/>
    <property type="match status" value="1"/>
</dbReference>
<feature type="transmembrane region" description="Helical" evidence="1">
    <location>
        <begin position="281"/>
        <end position="303"/>
    </location>
</feature>
<dbReference type="AlphaFoldDB" id="A0A918SCA3"/>
<keyword evidence="3" id="KW-0012">Acyltransferase</keyword>
<feature type="transmembrane region" description="Helical" evidence="1">
    <location>
        <begin position="83"/>
        <end position="103"/>
    </location>
</feature>
<feature type="transmembrane region" description="Helical" evidence="1">
    <location>
        <begin position="139"/>
        <end position="159"/>
    </location>
</feature>
<dbReference type="Pfam" id="PF01757">
    <property type="entry name" value="Acyl_transf_3"/>
    <property type="match status" value="1"/>
</dbReference>
<feature type="transmembrane region" description="Helical" evidence="1">
    <location>
        <begin position="227"/>
        <end position="247"/>
    </location>
</feature>
<dbReference type="InterPro" id="IPR050879">
    <property type="entry name" value="Acyltransferase_3"/>
</dbReference>
<dbReference type="GO" id="GO:0016020">
    <property type="term" value="C:membrane"/>
    <property type="evidence" value="ECO:0007669"/>
    <property type="project" value="TreeGrafter"/>
</dbReference>
<proteinExistence type="predicted"/>
<protein>
    <submittedName>
        <fullName evidence="3">Acyltransferase</fullName>
    </submittedName>
</protein>
<reference evidence="3" key="1">
    <citation type="journal article" date="2014" name="Int. J. Syst. Evol. Microbiol.">
        <title>Complete genome sequence of Corynebacterium casei LMG S-19264T (=DSM 44701T), isolated from a smear-ripened cheese.</title>
        <authorList>
            <consortium name="US DOE Joint Genome Institute (JGI-PGF)"/>
            <person name="Walter F."/>
            <person name="Albersmeier A."/>
            <person name="Kalinowski J."/>
            <person name="Ruckert C."/>
        </authorList>
    </citation>
    <scope>NUCLEOTIDE SEQUENCE</scope>
    <source>
        <strain evidence="3">KCTC 32437</strain>
    </source>
</reference>
<evidence type="ECO:0000313" key="3">
    <source>
        <dbReference type="EMBL" id="GHA35163.1"/>
    </source>
</evidence>
<feature type="transmembrane region" description="Helical" evidence="1">
    <location>
        <begin position="198"/>
        <end position="215"/>
    </location>
</feature>
<feature type="domain" description="Acyltransferase 3" evidence="2">
    <location>
        <begin position="8"/>
        <end position="336"/>
    </location>
</feature>
<organism evidence="3 4">
    <name type="scientific">Devosia pacifica</name>
    <dbReference type="NCBI Taxonomy" id="1335967"/>
    <lineage>
        <taxon>Bacteria</taxon>
        <taxon>Pseudomonadati</taxon>
        <taxon>Pseudomonadota</taxon>
        <taxon>Alphaproteobacteria</taxon>
        <taxon>Hyphomicrobiales</taxon>
        <taxon>Devosiaceae</taxon>
        <taxon>Devosia</taxon>
    </lineage>
</organism>
<feature type="transmembrane region" description="Helical" evidence="1">
    <location>
        <begin position="42"/>
        <end position="63"/>
    </location>
</feature>
<comment type="caution">
    <text evidence="3">The sequence shown here is derived from an EMBL/GenBank/DDBJ whole genome shotgun (WGS) entry which is preliminary data.</text>
</comment>
<evidence type="ECO:0000313" key="4">
    <source>
        <dbReference type="Proteomes" id="UP000646579"/>
    </source>
</evidence>
<feature type="transmembrane region" description="Helical" evidence="1">
    <location>
        <begin position="12"/>
        <end position="30"/>
    </location>
</feature>
<sequence length="382" mass="41546">MSGQRVETIDIFRGAAILMVVLFHFTARLPDQTLHIGAGGPLPVTFGWIGVYFFFIVSGYCIFMTLERSQSVGVFLARRFSRLYPAFAAAVILLFVFQIVFAVPSVPEAHFREVAPSGVDLILNLMFLGELGEWVNGSFWSIAVEIKFYLLVALLWAFIPDASRFSRVFGLLGLLSAPVWMASTVISGPGTITPQSMLKFLLIAPYVPFFAVGILGQRLKSGSTEVWPLMLANLLMCLGVIWVSAGGTEAEQAVWGQIITTAVFGVLVALFVVFSMGVRFPVLPGFSGAVAKLGLLSYSWYLIHETIGVTLLANLNLSMPAGVSLAETILATIGIAAVFSYLFEWRFRKGFERAAGAILDWVADRSSALAPLRTRAPATPAE</sequence>
<accession>A0A918SCA3</accession>
<dbReference type="GO" id="GO:0000271">
    <property type="term" value="P:polysaccharide biosynthetic process"/>
    <property type="evidence" value="ECO:0007669"/>
    <property type="project" value="TreeGrafter"/>
</dbReference>
<keyword evidence="1" id="KW-0812">Transmembrane</keyword>
<dbReference type="EMBL" id="BMZE01000004">
    <property type="protein sequence ID" value="GHA35163.1"/>
    <property type="molecule type" value="Genomic_DNA"/>
</dbReference>
<keyword evidence="3" id="KW-0808">Transferase</keyword>
<reference evidence="3" key="2">
    <citation type="submission" date="2020-09" db="EMBL/GenBank/DDBJ databases">
        <authorList>
            <person name="Sun Q."/>
            <person name="Kim S."/>
        </authorList>
    </citation>
    <scope>NUCLEOTIDE SEQUENCE</scope>
    <source>
        <strain evidence="3">KCTC 32437</strain>
    </source>
</reference>
<keyword evidence="1" id="KW-0472">Membrane</keyword>
<dbReference type="PANTHER" id="PTHR23028">
    <property type="entry name" value="ACETYLTRANSFERASE"/>
    <property type="match status" value="1"/>
</dbReference>
<evidence type="ECO:0000256" key="1">
    <source>
        <dbReference type="SAM" id="Phobius"/>
    </source>
</evidence>
<feature type="transmembrane region" description="Helical" evidence="1">
    <location>
        <begin position="171"/>
        <end position="192"/>
    </location>
</feature>
<feature type="transmembrane region" description="Helical" evidence="1">
    <location>
        <begin position="323"/>
        <end position="343"/>
    </location>
</feature>